<gene>
    <name evidence="2" type="ORF">OBE_05315</name>
</gene>
<dbReference type="GO" id="GO:0015627">
    <property type="term" value="C:type II protein secretion system complex"/>
    <property type="evidence" value="ECO:0007669"/>
    <property type="project" value="TreeGrafter"/>
</dbReference>
<dbReference type="Gene3D" id="1.10.150.320">
    <property type="entry name" value="Photosystem II 12 kDa extrinsic protein"/>
    <property type="match status" value="1"/>
</dbReference>
<comment type="caution">
    <text evidence="2">The sequence shown here is derived from an EMBL/GenBank/DDBJ whole genome shotgun (WGS) entry which is preliminary data.</text>
</comment>
<dbReference type="GO" id="GO:0015628">
    <property type="term" value="P:protein secretion by the type II secretion system"/>
    <property type="evidence" value="ECO:0007669"/>
    <property type="project" value="TreeGrafter"/>
</dbReference>
<dbReference type="EMBL" id="AJWZ01003626">
    <property type="protein sequence ID" value="EKC67702.1"/>
    <property type="molecule type" value="Genomic_DNA"/>
</dbReference>
<feature type="region of interest" description="Disordered" evidence="1">
    <location>
        <begin position="98"/>
        <end position="119"/>
    </location>
</feature>
<organism evidence="2">
    <name type="scientific">human gut metagenome</name>
    <dbReference type="NCBI Taxonomy" id="408170"/>
    <lineage>
        <taxon>unclassified sequences</taxon>
        <taxon>metagenomes</taxon>
        <taxon>organismal metagenomes</taxon>
    </lineage>
</organism>
<dbReference type="InterPro" id="IPR010994">
    <property type="entry name" value="RuvA_2-like"/>
</dbReference>
<sequence length="119" mass="12369">MQMNEKQTLLAGAAALALIVFGALFWIAPVWQFGYAPAAYQPPVLPAQAEPAPEPTREEQGPVNINTASAEELMRLTGIGQAKAEAILADRAANGPLCSAGRPDPREGNIPAHGAAVGK</sequence>
<proteinExistence type="predicted"/>
<dbReference type="PANTHER" id="PTHR21180:SF32">
    <property type="entry name" value="ENDONUCLEASE_EXONUCLEASE_PHOSPHATASE FAMILY DOMAIN-CONTAINING PROTEIN 1"/>
    <property type="match status" value="1"/>
</dbReference>
<reference evidence="2" key="1">
    <citation type="journal article" date="2013" name="Environ. Microbiol.">
        <title>Microbiota from the distal guts of lean and obese adolescents exhibit partial functional redundancy besides clear differences in community structure.</title>
        <authorList>
            <person name="Ferrer M."/>
            <person name="Ruiz A."/>
            <person name="Lanza F."/>
            <person name="Haange S.B."/>
            <person name="Oberbach A."/>
            <person name="Till H."/>
            <person name="Bargiela R."/>
            <person name="Campoy C."/>
            <person name="Segura M.T."/>
            <person name="Richter M."/>
            <person name="von Bergen M."/>
            <person name="Seifert J."/>
            <person name="Suarez A."/>
        </authorList>
    </citation>
    <scope>NUCLEOTIDE SEQUENCE</scope>
</reference>
<dbReference type="InterPro" id="IPR051675">
    <property type="entry name" value="Endo/Exo/Phosphatase_dom_1"/>
</dbReference>
<dbReference type="AlphaFoldDB" id="K1T3Y5"/>
<dbReference type="Pfam" id="PF12836">
    <property type="entry name" value="HHH_3"/>
    <property type="match status" value="1"/>
</dbReference>
<evidence type="ECO:0000313" key="2">
    <source>
        <dbReference type="EMBL" id="EKC67702.1"/>
    </source>
</evidence>
<accession>K1T3Y5</accession>
<evidence type="ECO:0008006" key="3">
    <source>
        <dbReference type="Google" id="ProtNLM"/>
    </source>
</evidence>
<dbReference type="PANTHER" id="PTHR21180">
    <property type="entry name" value="ENDONUCLEASE/EXONUCLEASE/PHOSPHATASE FAMILY DOMAIN-CONTAINING PROTEIN 1"/>
    <property type="match status" value="1"/>
</dbReference>
<name>K1T3Y5_9ZZZZ</name>
<evidence type="ECO:0000256" key="1">
    <source>
        <dbReference type="SAM" id="MobiDB-lite"/>
    </source>
</evidence>
<dbReference type="SUPFAM" id="SSF47781">
    <property type="entry name" value="RuvA domain 2-like"/>
    <property type="match status" value="1"/>
</dbReference>
<protein>
    <recommendedName>
        <fullName evidence="3">ComEA protein</fullName>
    </recommendedName>
</protein>